<gene>
    <name evidence="1" type="ORF">EV182_005644</name>
</gene>
<organism evidence="1 2">
    <name type="scientific">Spiromyces aspiralis</name>
    <dbReference type="NCBI Taxonomy" id="68401"/>
    <lineage>
        <taxon>Eukaryota</taxon>
        <taxon>Fungi</taxon>
        <taxon>Fungi incertae sedis</taxon>
        <taxon>Zoopagomycota</taxon>
        <taxon>Kickxellomycotina</taxon>
        <taxon>Kickxellomycetes</taxon>
        <taxon>Kickxellales</taxon>
        <taxon>Kickxellaceae</taxon>
        <taxon>Spiromyces</taxon>
    </lineage>
</organism>
<dbReference type="Proteomes" id="UP001145114">
    <property type="component" value="Unassembled WGS sequence"/>
</dbReference>
<dbReference type="EMBL" id="JAMZIH010007214">
    <property type="protein sequence ID" value="KAJ1673232.1"/>
    <property type="molecule type" value="Genomic_DNA"/>
</dbReference>
<keyword evidence="2" id="KW-1185">Reference proteome</keyword>
<sequence length="216" mass="24254">MPTIDRIMAMHTMPNAQVAVIFLERACMEVAPILENHGLHIQLVHEFYPLDSELNSINSNNGKIIMVRLRDSSDAYMFYPYNSVVEALLSEIVPYCTFGHELDFEDALECLKMELLSIRLVKQQETILYPAFTTDGGAIAFGTEQQVTQYDRDRTFGGYYCGIQQQQQQQPEQTGKNHITDVFDSTLALLDSLFQAEGVPKGPVLAQGDGDNSNHS</sequence>
<comment type="caution">
    <text evidence="1">The sequence shown here is derived from an EMBL/GenBank/DDBJ whole genome shotgun (WGS) entry which is preliminary data.</text>
</comment>
<evidence type="ECO:0000313" key="1">
    <source>
        <dbReference type="EMBL" id="KAJ1673232.1"/>
    </source>
</evidence>
<name>A0ACC1HAS1_9FUNG</name>
<accession>A0ACC1HAS1</accession>
<reference evidence="1" key="1">
    <citation type="submission" date="2022-06" db="EMBL/GenBank/DDBJ databases">
        <title>Phylogenomic reconstructions and comparative analyses of Kickxellomycotina fungi.</title>
        <authorList>
            <person name="Reynolds N.K."/>
            <person name="Stajich J.E."/>
            <person name="Barry K."/>
            <person name="Grigoriev I.V."/>
            <person name="Crous P."/>
            <person name="Smith M.E."/>
        </authorList>
    </citation>
    <scope>NUCLEOTIDE SEQUENCE</scope>
    <source>
        <strain evidence="1">RSA 2271</strain>
    </source>
</reference>
<protein>
    <submittedName>
        <fullName evidence="1">Uncharacterized protein</fullName>
    </submittedName>
</protein>
<proteinExistence type="predicted"/>
<evidence type="ECO:0000313" key="2">
    <source>
        <dbReference type="Proteomes" id="UP001145114"/>
    </source>
</evidence>